<organism evidence="8 9">
    <name type="scientific">Ornithinibacter aureus</name>
    <dbReference type="NCBI Taxonomy" id="622664"/>
    <lineage>
        <taxon>Bacteria</taxon>
        <taxon>Bacillati</taxon>
        <taxon>Actinomycetota</taxon>
        <taxon>Actinomycetes</taxon>
        <taxon>Micrococcales</taxon>
        <taxon>Intrasporangiaceae</taxon>
        <taxon>Ornithinibacter</taxon>
    </lineage>
</organism>
<sequence length="130" mass="14431">MRPHLLDANVLIALVVADHEHHDRASRWLTQVRDFAVCPVVEGALVRFLLRIGESATTASHLVQQVNSHPSCQFWGDELSYGHVDLSDVRDHRQVTDVYLAALAASKGSRLATFDTVLTRLRPDATVLVP</sequence>
<keyword evidence="3 6" id="KW-0479">Metal-binding</keyword>
<keyword evidence="6" id="KW-0800">Toxin</keyword>
<name>A0ABP8K451_9MICO</name>
<evidence type="ECO:0000256" key="1">
    <source>
        <dbReference type="ARBA" id="ARBA00022649"/>
    </source>
</evidence>
<dbReference type="SUPFAM" id="SSF88723">
    <property type="entry name" value="PIN domain-like"/>
    <property type="match status" value="1"/>
</dbReference>
<protein>
    <recommendedName>
        <fullName evidence="6">Ribonuclease VapC</fullName>
        <shortName evidence="6">RNase VapC</shortName>
        <ecNumber evidence="6">3.1.-.-</ecNumber>
    </recommendedName>
    <alternativeName>
        <fullName evidence="6">Toxin VapC</fullName>
    </alternativeName>
</protein>
<dbReference type="InterPro" id="IPR022907">
    <property type="entry name" value="VapC_family"/>
</dbReference>
<dbReference type="EMBL" id="BAABFX010000037">
    <property type="protein sequence ID" value="GAA4400043.1"/>
    <property type="molecule type" value="Genomic_DNA"/>
</dbReference>
<keyword evidence="9" id="KW-1185">Reference proteome</keyword>
<evidence type="ECO:0000259" key="7">
    <source>
        <dbReference type="Pfam" id="PF01850"/>
    </source>
</evidence>
<evidence type="ECO:0000313" key="9">
    <source>
        <dbReference type="Proteomes" id="UP001500390"/>
    </source>
</evidence>
<dbReference type="Pfam" id="PF01850">
    <property type="entry name" value="PIN"/>
    <property type="match status" value="1"/>
</dbReference>
<dbReference type="EC" id="3.1.-.-" evidence="6"/>
<dbReference type="RefSeq" id="WP_159898794.1">
    <property type="nucleotide sequence ID" value="NZ_BAABFX010000037.1"/>
</dbReference>
<dbReference type="HAMAP" id="MF_00265">
    <property type="entry name" value="VapC_Nob1"/>
    <property type="match status" value="1"/>
</dbReference>
<dbReference type="InterPro" id="IPR002716">
    <property type="entry name" value="PIN_dom"/>
</dbReference>
<keyword evidence="2 6" id="KW-0540">Nuclease</keyword>
<comment type="similarity">
    <text evidence="6">Belongs to the PINc/VapC protein family.</text>
</comment>
<dbReference type="Proteomes" id="UP001500390">
    <property type="component" value="Unassembled WGS sequence"/>
</dbReference>
<evidence type="ECO:0000256" key="6">
    <source>
        <dbReference type="HAMAP-Rule" id="MF_00265"/>
    </source>
</evidence>
<evidence type="ECO:0000256" key="2">
    <source>
        <dbReference type="ARBA" id="ARBA00022722"/>
    </source>
</evidence>
<dbReference type="InterPro" id="IPR006226">
    <property type="entry name" value="Mtu_PIN"/>
</dbReference>
<feature type="binding site" evidence="6">
    <location>
        <position position="97"/>
    </location>
    <ligand>
        <name>Mg(2+)</name>
        <dbReference type="ChEBI" id="CHEBI:18420"/>
    </ligand>
</feature>
<feature type="domain" description="PIN" evidence="7">
    <location>
        <begin position="5"/>
        <end position="121"/>
    </location>
</feature>
<comment type="cofactor">
    <cofactor evidence="6">
        <name>Mg(2+)</name>
        <dbReference type="ChEBI" id="CHEBI:18420"/>
    </cofactor>
</comment>
<comment type="function">
    <text evidence="6">Toxic component of a toxin-antitoxin (TA) system. An RNase.</text>
</comment>
<dbReference type="InterPro" id="IPR029060">
    <property type="entry name" value="PIN-like_dom_sf"/>
</dbReference>
<dbReference type="Gene3D" id="3.40.50.1010">
    <property type="entry name" value="5'-nuclease"/>
    <property type="match status" value="1"/>
</dbReference>
<gene>
    <name evidence="8" type="primary">vapC29</name>
    <name evidence="6" type="synonym">vapC</name>
    <name evidence="8" type="ORF">GCM10023153_27080</name>
</gene>
<reference evidence="9" key="1">
    <citation type="journal article" date="2019" name="Int. J. Syst. Evol. Microbiol.">
        <title>The Global Catalogue of Microorganisms (GCM) 10K type strain sequencing project: providing services to taxonomists for standard genome sequencing and annotation.</title>
        <authorList>
            <consortium name="The Broad Institute Genomics Platform"/>
            <consortium name="The Broad Institute Genome Sequencing Center for Infectious Disease"/>
            <person name="Wu L."/>
            <person name="Ma J."/>
        </authorList>
    </citation>
    <scope>NUCLEOTIDE SEQUENCE [LARGE SCALE GENOMIC DNA]</scope>
    <source>
        <strain evidence="9">JCM 17738</strain>
    </source>
</reference>
<evidence type="ECO:0000256" key="5">
    <source>
        <dbReference type="ARBA" id="ARBA00022842"/>
    </source>
</evidence>
<evidence type="ECO:0000256" key="3">
    <source>
        <dbReference type="ARBA" id="ARBA00022723"/>
    </source>
</evidence>
<comment type="caution">
    <text evidence="8">The sequence shown here is derived from an EMBL/GenBank/DDBJ whole genome shotgun (WGS) entry which is preliminary data.</text>
</comment>
<keyword evidence="4 6" id="KW-0378">Hydrolase</keyword>
<keyword evidence="1 6" id="KW-1277">Toxin-antitoxin system</keyword>
<proteinExistence type="inferred from homology"/>
<feature type="binding site" evidence="6">
    <location>
        <position position="7"/>
    </location>
    <ligand>
        <name>Mg(2+)</name>
        <dbReference type="ChEBI" id="CHEBI:18420"/>
    </ligand>
</feature>
<evidence type="ECO:0000256" key="4">
    <source>
        <dbReference type="ARBA" id="ARBA00022801"/>
    </source>
</evidence>
<keyword evidence="5 6" id="KW-0460">Magnesium</keyword>
<dbReference type="NCBIfam" id="TIGR00028">
    <property type="entry name" value="Mtu_PIN_fam"/>
    <property type="match status" value="1"/>
</dbReference>
<accession>A0ABP8K451</accession>
<evidence type="ECO:0000313" key="8">
    <source>
        <dbReference type="EMBL" id="GAA4400043.1"/>
    </source>
</evidence>